<sequence>MDDERQPRNNETPERPDEPRRTDRWQGMTTGIGMGIALGVGLGLAMENLGLGIAMGIAIGAGIGEMYERQRRDE</sequence>
<dbReference type="AlphaFoldDB" id="D1C6Q2"/>
<evidence type="ECO:0000313" key="5">
    <source>
        <dbReference type="Proteomes" id="UP000002027"/>
    </source>
</evidence>
<organism evidence="4 5">
    <name type="scientific">Sphaerobacter thermophilus (strain ATCC 49802 / DSM 20745 / KCCM 41009 / NCIMB 13125 / S 6022)</name>
    <dbReference type="NCBI Taxonomy" id="479434"/>
    <lineage>
        <taxon>Bacteria</taxon>
        <taxon>Pseudomonadati</taxon>
        <taxon>Thermomicrobiota</taxon>
        <taxon>Thermomicrobia</taxon>
        <taxon>Sphaerobacterales</taxon>
        <taxon>Sphaerobacterineae</taxon>
        <taxon>Sphaerobacteraceae</taxon>
        <taxon>Sphaerobacter</taxon>
    </lineage>
</organism>
<feature type="region of interest" description="Disordered" evidence="1">
    <location>
        <begin position="1"/>
        <end position="26"/>
    </location>
</feature>
<feature type="domain" description="Glycine zipper-like" evidence="3">
    <location>
        <begin position="28"/>
        <end position="65"/>
    </location>
</feature>
<evidence type="ECO:0000256" key="1">
    <source>
        <dbReference type="SAM" id="MobiDB-lite"/>
    </source>
</evidence>
<keyword evidence="2" id="KW-0812">Transmembrane</keyword>
<dbReference type="InterPro" id="IPR058598">
    <property type="entry name" value="Gly_zipper-like_dom"/>
</dbReference>
<accession>D1C6Q2</accession>
<evidence type="ECO:0000259" key="3">
    <source>
        <dbReference type="Pfam" id="PF26273"/>
    </source>
</evidence>
<keyword evidence="2" id="KW-1133">Transmembrane helix</keyword>
<protein>
    <recommendedName>
        <fullName evidence="3">Glycine zipper-like domain-containing protein</fullName>
    </recommendedName>
</protein>
<keyword evidence="5" id="KW-1185">Reference proteome</keyword>
<reference evidence="4 5" key="2">
    <citation type="journal article" date="2010" name="Stand. Genomic Sci.">
        <title>Complete genome sequence of Desulfohalobium retbaense type strain (HR(100)).</title>
        <authorList>
            <person name="Spring S."/>
            <person name="Nolan M."/>
            <person name="Lapidus A."/>
            <person name="Glavina Del Rio T."/>
            <person name="Copeland A."/>
            <person name="Tice H."/>
            <person name="Cheng J.F."/>
            <person name="Lucas S."/>
            <person name="Land M."/>
            <person name="Chen F."/>
            <person name="Bruce D."/>
            <person name="Goodwin L."/>
            <person name="Pitluck S."/>
            <person name="Ivanova N."/>
            <person name="Mavromatis K."/>
            <person name="Mikhailova N."/>
            <person name="Pati A."/>
            <person name="Chen A."/>
            <person name="Palaniappan K."/>
            <person name="Hauser L."/>
            <person name="Chang Y.J."/>
            <person name="Jeffries C.D."/>
            <person name="Munk C."/>
            <person name="Kiss H."/>
            <person name="Chain P."/>
            <person name="Han C."/>
            <person name="Brettin T."/>
            <person name="Detter J.C."/>
            <person name="Schuler E."/>
            <person name="Goker M."/>
            <person name="Rohde M."/>
            <person name="Bristow J."/>
            <person name="Eisen J.A."/>
            <person name="Markowitz V."/>
            <person name="Hugenholtz P."/>
            <person name="Kyrpides N.C."/>
            <person name="Klenk H.P."/>
        </authorList>
    </citation>
    <scope>NUCLEOTIDE SEQUENCE [LARGE SCALE GENOMIC DNA]</scope>
    <source>
        <strain evidence="5">ATCC 49802 / DSM 20745 / S 6022</strain>
    </source>
</reference>
<gene>
    <name evidence="4" type="ordered locus">Sthe_2256</name>
</gene>
<dbReference type="STRING" id="479434.Sthe_2256"/>
<name>D1C6Q2_SPHTD</name>
<dbReference type="Pfam" id="PF26273">
    <property type="entry name" value="Gly_zipper"/>
    <property type="match status" value="1"/>
</dbReference>
<keyword evidence="2" id="KW-0472">Membrane</keyword>
<reference evidence="5" key="1">
    <citation type="submission" date="2009-11" db="EMBL/GenBank/DDBJ databases">
        <title>The complete chromosome 1 of Sphaerobacter thermophilus DSM 20745.</title>
        <authorList>
            <person name="Lucas S."/>
            <person name="Copeland A."/>
            <person name="Lapidus A."/>
            <person name="Glavina del Rio T."/>
            <person name="Dalin E."/>
            <person name="Tice H."/>
            <person name="Bruce D."/>
            <person name="Goodwin L."/>
            <person name="Pitluck S."/>
            <person name="Kyrpides N."/>
            <person name="Mavromatis K."/>
            <person name="Ivanova N."/>
            <person name="Mikhailova N."/>
            <person name="LaButti K.M."/>
            <person name="Clum A."/>
            <person name="Sun H.I."/>
            <person name="Brettin T."/>
            <person name="Detter J.C."/>
            <person name="Han C."/>
            <person name="Larimer F."/>
            <person name="Land M."/>
            <person name="Hauser L."/>
            <person name="Markowitz V."/>
            <person name="Cheng J.F."/>
            <person name="Hugenholtz P."/>
            <person name="Woyke T."/>
            <person name="Wu D."/>
            <person name="Steenblock K."/>
            <person name="Schneider S."/>
            <person name="Pukall R."/>
            <person name="Goeker M."/>
            <person name="Klenk H.P."/>
            <person name="Eisen J.A."/>
        </authorList>
    </citation>
    <scope>NUCLEOTIDE SEQUENCE [LARGE SCALE GENOMIC DNA]</scope>
    <source>
        <strain evidence="5">ATCC 49802 / DSM 20745 / S 6022</strain>
    </source>
</reference>
<evidence type="ECO:0000256" key="2">
    <source>
        <dbReference type="SAM" id="Phobius"/>
    </source>
</evidence>
<proteinExistence type="predicted"/>
<dbReference type="RefSeq" id="WP_012872718.1">
    <property type="nucleotide sequence ID" value="NC_013523.1"/>
</dbReference>
<feature type="compositionally biased region" description="Basic and acidic residues" evidence="1">
    <location>
        <begin position="1"/>
        <end position="24"/>
    </location>
</feature>
<dbReference type="HOGENOM" id="CLU_2685971_0_0_0"/>
<evidence type="ECO:0000313" key="4">
    <source>
        <dbReference type="EMBL" id="ACZ39677.1"/>
    </source>
</evidence>
<feature type="transmembrane region" description="Helical" evidence="2">
    <location>
        <begin position="25"/>
        <end position="43"/>
    </location>
</feature>
<dbReference type="KEGG" id="sti:Sthe_2256"/>
<dbReference type="InParanoid" id="D1C6Q2"/>
<dbReference type="Proteomes" id="UP000002027">
    <property type="component" value="Chromosome 1"/>
</dbReference>
<dbReference type="EMBL" id="CP001823">
    <property type="protein sequence ID" value="ACZ39677.1"/>
    <property type="molecule type" value="Genomic_DNA"/>
</dbReference>